<organism evidence="1 2">
    <name type="scientific">Castanea mollissima</name>
    <name type="common">Chinese chestnut</name>
    <dbReference type="NCBI Taxonomy" id="60419"/>
    <lineage>
        <taxon>Eukaryota</taxon>
        <taxon>Viridiplantae</taxon>
        <taxon>Streptophyta</taxon>
        <taxon>Embryophyta</taxon>
        <taxon>Tracheophyta</taxon>
        <taxon>Spermatophyta</taxon>
        <taxon>Magnoliopsida</taxon>
        <taxon>eudicotyledons</taxon>
        <taxon>Gunneridae</taxon>
        <taxon>Pentapetalae</taxon>
        <taxon>rosids</taxon>
        <taxon>fabids</taxon>
        <taxon>Fagales</taxon>
        <taxon>Fagaceae</taxon>
        <taxon>Castanea</taxon>
    </lineage>
</organism>
<protein>
    <recommendedName>
        <fullName evidence="3">Reverse transcriptase zinc-binding domain-containing protein</fullName>
    </recommendedName>
</protein>
<dbReference type="OrthoDB" id="994082at2759"/>
<dbReference type="EMBL" id="JRKL02003473">
    <property type="protein sequence ID" value="KAF3955125.1"/>
    <property type="molecule type" value="Genomic_DNA"/>
</dbReference>
<accession>A0A8J4QJG2</accession>
<evidence type="ECO:0008006" key="3">
    <source>
        <dbReference type="Google" id="ProtNLM"/>
    </source>
</evidence>
<keyword evidence="2" id="KW-1185">Reference proteome</keyword>
<gene>
    <name evidence="1" type="ORF">CMV_019624</name>
</gene>
<dbReference type="AlphaFoldDB" id="A0A8J4QJG2"/>
<reference evidence="1" key="1">
    <citation type="submission" date="2020-03" db="EMBL/GenBank/DDBJ databases">
        <title>Castanea mollissima Vanexum genome sequencing.</title>
        <authorList>
            <person name="Staton M."/>
        </authorList>
    </citation>
    <scope>NUCLEOTIDE SEQUENCE</scope>
    <source>
        <tissue evidence="1">Leaf</tissue>
    </source>
</reference>
<evidence type="ECO:0000313" key="2">
    <source>
        <dbReference type="Proteomes" id="UP000737018"/>
    </source>
</evidence>
<sequence length="124" mass="14899">MGHLMVDETCSLCEQSRETNMHSLWYCEQAQAIWKSERSFADLYKKHHRTFMDLFEGVLMQGSVFRIAWFSTIAWSLWQWRNRIRENQTTWPLLEIGRRAKAQVEEFFEVHRQAPRTLPRPAPV</sequence>
<name>A0A8J4QJG2_9ROSI</name>
<evidence type="ECO:0000313" key="1">
    <source>
        <dbReference type="EMBL" id="KAF3955125.1"/>
    </source>
</evidence>
<proteinExistence type="predicted"/>
<dbReference type="Proteomes" id="UP000737018">
    <property type="component" value="Unassembled WGS sequence"/>
</dbReference>
<comment type="caution">
    <text evidence="1">The sequence shown here is derived from an EMBL/GenBank/DDBJ whole genome shotgun (WGS) entry which is preliminary data.</text>
</comment>